<keyword evidence="1" id="KW-0175">Coiled coil</keyword>
<dbReference type="OrthoDB" id="2564267at2759"/>
<feature type="region of interest" description="Disordered" evidence="2">
    <location>
        <begin position="720"/>
        <end position="752"/>
    </location>
</feature>
<proteinExistence type="predicted"/>
<gene>
    <name evidence="4" type="ORF">BQ2448_69</name>
</gene>
<feature type="region of interest" description="Disordered" evidence="2">
    <location>
        <begin position="818"/>
        <end position="888"/>
    </location>
</feature>
<evidence type="ECO:0000313" key="4">
    <source>
        <dbReference type="EMBL" id="SCV67948.1"/>
    </source>
</evidence>
<feature type="compositionally biased region" description="Acidic residues" evidence="2">
    <location>
        <begin position="821"/>
        <end position="849"/>
    </location>
</feature>
<feature type="compositionally biased region" description="Acidic residues" evidence="2">
    <location>
        <begin position="489"/>
        <end position="499"/>
    </location>
</feature>
<feature type="compositionally biased region" description="Low complexity" evidence="2">
    <location>
        <begin position="720"/>
        <end position="729"/>
    </location>
</feature>
<name>A0A238F9Z9_9BASI</name>
<evidence type="ECO:0000313" key="5">
    <source>
        <dbReference type="Proteomes" id="UP000198372"/>
    </source>
</evidence>
<feature type="coiled-coil region" evidence="1">
    <location>
        <begin position="591"/>
        <end position="660"/>
    </location>
</feature>
<reference evidence="5" key="1">
    <citation type="submission" date="2016-09" db="EMBL/GenBank/DDBJ databases">
        <authorList>
            <person name="Jeantristanb JTB J.-T."/>
            <person name="Ricardo R."/>
        </authorList>
    </citation>
    <scope>NUCLEOTIDE SEQUENCE [LARGE SCALE GENOMIC DNA]</scope>
</reference>
<keyword evidence="3" id="KW-0732">Signal</keyword>
<organism evidence="4 5">
    <name type="scientific">Microbotryum intermedium</name>
    <dbReference type="NCBI Taxonomy" id="269621"/>
    <lineage>
        <taxon>Eukaryota</taxon>
        <taxon>Fungi</taxon>
        <taxon>Dikarya</taxon>
        <taxon>Basidiomycota</taxon>
        <taxon>Pucciniomycotina</taxon>
        <taxon>Microbotryomycetes</taxon>
        <taxon>Microbotryales</taxon>
        <taxon>Microbotryaceae</taxon>
        <taxon>Microbotryum</taxon>
    </lineage>
</organism>
<evidence type="ECO:0000256" key="3">
    <source>
        <dbReference type="SAM" id="SignalP"/>
    </source>
</evidence>
<feature type="compositionally biased region" description="Low complexity" evidence="2">
    <location>
        <begin position="255"/>
        <end position="269"/>
    </location>
</feature>
<dbReference type="Proteomes" id="UP000198372">
    <property type="component" value="Unassembled WGS sequence"/>
</dbReference>
<feature type="region of interest" description="Disordered" evidence="2">
    <location>
        <begin position="472"/>
        <end position="505"/>
    </location>
</feature>
<keyword evidence="5" id="KW-1185">Reference proteome</keyword>
<dbReference type="EMBL" id="FMSP01000003">
    <property type="protein sequence ID" value="SCV67948.1"/>
    <property type="molecule type" value="Genomic_DNA"/>
</dbReference>
<feature type="compositionally biased region" description="Low complexity" evidence="2">
    <location>
        <begin position="295"/>
        <end position="315"/>
    </location>
</feature>
<feature type="chain" id="PRO_5013234986" evidence="3">
    <location>
        <begin position="17"/>
        <end position="1015"/>
    </location>
</feature>
<evidence type="ECO:0000256" key="2">
    <source>
        <dbReference type="SAM" id="MobiDB-lite"/>
    </source>
</evidence>
<accession>A0A238F9Z9</accession>
<sequence length="1015" mass="109597">MFFLLLSLVKLDSLQGRIDTLGFSDRPTSAAATLSSLSVEPRSDSATVAPHVAPTPDAADKTRTRVQLAAALLGSSPLHYDQPDLELGARNPTSKAQQSALLEPFRHLLQPPPASPAASVDAESRSASDCIAPGAYAAAPASASVLGVRDETEERPFAESTQHLSDGFRRFSLSDRASSGGGLELDDEAAARLNEEWGLDDVFSRISSGEFSKSIAPAVEPLPSPLDGAPSPFPTSPHVNSWLTNDVEETRSMPDLDQLDSPLPDLSTSKIRILERKPGGGSDAVRPRTQSLGVPPRASLGSLSLPSLEPVQNTSSSGLVSSRLLSDLCDGRLSNFSLAKHSEQVANPRYISSLPGALAGTTSSSGVRLSRLGNFTGSTSSSDPMPTNAASPVSMTSSFAQLEREVMGEPAGPIIVSSGSADGVPAGARTFTSRFDPAYIEAQRLEAEQYRPQFANKLAGEPPKVVLMPAPLAGQPLSMPSPPRAEGPDAPEEAEDEPAPGEKIERPAGALYGRSLMDVMEDKKRTQKSKTKSYIPGADGRRAMMDWRGTIAGQEMIAKQQRLKMFEGVEQIASTPQARESMFGRDLLYERDMELIRAEKAAEEAERLEAEREEQEAWEKFRIREEEKQRVQDEKLALIKGRQEEVRAEAEQKMALAQKQRSPISETNEVLVPSPVSASTVVSSRHALTPSIDFLGLGSNTAGATSSIDDWLPPTMVFSSPASSVASSRSSHDSRRRYMSSSPRLDLGDGLSPLSPSTQALEWRNAIMQGTMSPFQAAAATGNTRGLSSTMVADDRPMGERLSSQRGMQPPVWNLDFGGAVDDDDDEEEEYFDHEDDELEYSEQDEAEEGSSAAWVEERRSGLNRPPSIVDNVDVSDTPSRASSDDEPLAVRVNAQVEDEDVPLGLKAAANVRHPQGDEDEDDVPLALTAPATQMRDQAMYQQQLHEAVKAYERQQHRIHAARAQSQMHLHAQARQSAAYFAMHQQLEAAGEGIEVSGYGGTTTSVDRWRQGVEN</sequence>
<dbReference type="AlphaFoldDB" id="A0A238F9Z9"/>
<protein>
    <submittedName>
        <fullName evidence="4">BQ2448_69 protein</fullName>
    </submittedName>
</protein>
<feature type="signal peptide" evidence="3">
    <location>
        <begin position="1"/>
        <end position="16"/>
    </location>
</feature>
<feature type="region of interest" description="Disordered" evidence="2">
    <location>
        <begin position="253"/>
        <end position="315"/>
    </location>
</feature>
<evidence type="ECO:0000256" key="1">
    <source>
        <dbReference type="SAM" id="Coils"/>
    </source>
</evidence>
<dbReference type="STRING" id="269621.A0A238F9Z9"/>